<proteinExistence type="predicted"/>
<feature type="non-terminal residue" evidence="2">
    <location>
        <position position="1"/>
    </location>
</feature>
<keyword evidence="1" id="KW-0732">Signal</keyword>
<gene>
    <name evidence="2" type="ORF">DFH08DRAFT_1082464</name>
</gene>
<evidence type="ECO:0000313" key="2">
    <source>
        <dbReference type="EMBL" id="KAJ7339961.1"/>
    </source>
</evidence>
<name>A0AAD6ZUD7_9AGAR</name>
<organism evidence="2 3">
    <name type="scientific">Mycena albidolilacea</name>
    <dbReference type="NCBI Taxonomy" id="1033008"/>
    <lineage>
        <taxon>Eukaryota</taxon>
        <taxon>Fungi</taxon>
        <taxon>Dikarya</taxon>
        <taxon>Basidiomycota</taxon>
        <taxon>Agaricomycotina</taxon>
        <taxon>Agaricomycetes</taxon>
        <taxon>Agaricomycetidae</taxon>
        <taxon>Agaricales</taxon>
        <taxon>Marasmiineae</taxon>
        <taxon>Mycenaceae</taxon>
        <taxon>Mycena</taxon>
    </lineage>
</organism>
<accession>A0AAD6ZUD7</accession>
<evidence type="ECO:0000313" key="3">
    <source>
        <dbReference type="Proteomes" id="UP001218218"/>
    </source>
</evidence>
<reference evidence="2" key="1">
    <citation type="submission" date="2023-03" db="EMBL/GenBank/DDBJ databases">
        <title>Massive genome expansion in bonnet fungi (Mycena s.s.) driven by repeated elements and novel gene families across ecological guilds.</title>
        <authorList>
            <consortium name="Lawrence Berkeley National Laboratory"/>
            <person name="Harder C.B."/>
            <person name="Miyauchi S."/>
            <person name="Viragh M."/>
            <person name="Kuo A."/>
            <person name="Thoen E."/>
            <person name="Andreopoulos B."/>
            <person name="Lu D."/>
            <person name="Skrede I."/>
            <person name="Drula E."/>
            <person name="Henrissat B."/>
            <person name="Morin E."/>
            <person name="Kohler A."/>
            <person name="Barry K."/>
            <person name="LaButti K."/>
            <person name="Morin E."/>
            <person name="Salamov A."/>
            <person name="Lipzen A."/>
            <person name="Mereny Z."/>
            <person name="Hegedus B."/>
            <person name="Baldrian P."/>
            <person name="Stursova M."/>
            <person name="Weitz H."/>
            <person name="Taylor A."/>
            <person name="Grigoriev I.V."/>
            <person name="Nagy L.G."/>
            <person name="Martin F."/>
            <person name="Kauserud H."/>
        </authorList>
    </citation>
    <scope>NUCLEOTIDE SEQUENCE</scope>
    <source>
        <strain evidence="2">CBHHK002</strain>
    </source>
</reference>
<feature type="chain" id="PRO_5041962722" evidence="1">
    <location>
        <begin position="20"/>
        <end position="70"/>
    </location>
</feature>
<feature type="signal peptide" evidence="1">
    <location>
        <begin position="1"/>
        <end position="19"/>
    </location>
</feature>
<sequence>KLLPAAILAIFALAQGVVAQTDWPFRHDLLSSVRDRLLHASHNPHPCRRGSLLASLLHVDLCYRETDELA</sequence>
<keyword evidence="3" id="KW-1185">Reference proteome</keyword>
<evidence type="ECO:0000256" key="1">
    <source>
        <dbReference type="SAM" id="SignalP"/>
    </source>
</evidence>
<dbReference type="AlphaFoldDB" id="A0AAD6ZUD7"/>
<protein>
    <submittedName>
        <fullName evidence="2">Uncharacterized protein</fullName>
    </submittedName>
</protein>
<comment type="caution">
    <text evidence="2">The sequence shown here is derived from an EMBL/GenBank/DDBJ whole genome shotgun (WGS) entry which is preliminary data.</text>
</comment>
<dbReference type="Proteomes" id="UP001218218">
    <property type="component" value="Unassembled WGS sequence"/>
</dbReference>
<dbReference type="EMBL" id="JARIHO010000027">
    <property type="protein sequence ID" value="KAJ7339961.1"/>
    <property type="molecule type" value="Genomic_DNA"/>
</dbReference>